<dbReference type="Proteomes" id="UP000184363">
    <property type="component" value="Unassembled WGS sequence"/>
</dbReference>
<dbReference type="EMBL" id="FRAP01000002">
    <property type="protein sequence ID" value="SHK04678.1"/>
    <property type="molecule type" value="Genomic_DNA"/>
</dbReference>
<proteinExistence type="predicted"/>
<dbReference type="STRING" id="1848.SAMN05443637_102133"/>
<evidence type="ECO:0000313" key="1">
    <source>
        <dbReference type="EMBL" id="SHK04678.1"/>
    </source>
</evidence>
<gene>
    <name evidence="1" type="ORF">SAMN05443637_102133</name>
</gene>
<accession>A0A1M6P9T3</accession>
<evidence type="ECO:0000313" key="2">
    <source>
        <dbReference type="Proteomes" id="UP000184363"/>
    </source>
</evidence>
<organism evidence="1 2">
    <name type="scientific">Pseudonocardia thermophila</name>
    <dbReference type="NCBI Taxonomy" id="1848"/>
    <lineage>
        <taxon>Bacteria</taxon>
        <taxon>Bacillati</taxon>
        <taxon>Actinomycetota</taxon>
        <taxon>Actinomycetes</taxon>
        <taxon>Pseudonocardiales</taxon>
        <taxon>Pseudonocardiaceae</taxon>
        <taxon>Pseudonocardia</taxon>
    </lineage>
</organism>
<name>A0A1M6P9T3_PSETH</name>
<sequence length="86" mass="9129">MLRDVLDSSAAEVADLLDTTPTVVKGLLQRARSGVGERPPRPPAAAEQELASRFAAAYVAGDVDLVALLTDDAWRDAARAARARRS</sequence>
<reference evidence="1 2" key="1">
    <citation type="submission" date="2016-11" db="EMBL/GenBank/DDBJ databases">
        <authorList>
            <person name="Jaros S."/>
            <person name="Januszkiewicz K."/>
            <person name="Wedrychowicz H."/>
        </authorList>
    </citation>
    <scope>NUCLEOTIDE SEQUENCE [LARGE SCALE GENOMIC DNA]</scope>
    <source>
        <strain evidence="1 2">DSM 43832</strain>
    </source>
</reference>
<dbReference type="AlphaFoldDB" id="A0A1M6P9T3"/>
<keyword evidence="2" id="KW-1185">Reference proteome</keyword>
<protein>
    <submittedName>
        <fullName evidence="1">Uncharacterized protein</fullName>
    </submittedName>
</protein>